<name>A0A2U3E731_PURLI</name>
<evidence type="ECO:0000313" key="2">
    <source>
        <dbReference type="EMBL" id="PWI70338.1"/>
    </source>
</evidence>
<reference evidence="2 3" key="1">
    <citation type="journal article" date="2016" name="Front. Microbiol.">
        <title>Genome and transcriptome sequences reveal the specific parasitism of the nematophagous Purpureocillium lilacinum 36-1.</title>
        <authorList>
            <person name="Xie J."/>
            <person name="Li S."/>
            <person name="Mo C."/>
            <person name="Xiao X."/>
            <person name="Peng D."/>
            <person name="Wang G."/>
            <person name="Xiao Y."/>
        </authorList>
    </citation>
    <scope>NUCLEOTIDE SEQUENCE [LARGE SCALE GENOMIC DNA]</scope>
    <source>
        <strain evidence="2 3">36-1</strain>
    </source>
</reference>
<dbReference type="AlphaFoldDB" id="A0A2U3E731"/>
<comment type="caution">
    <text evidence="2">The sequence shown here is derived from an EMBL/GenBank/DDBJ whole genome shotgun (WGS) entry which is preliminary data.</text>
</comment>
<proteinExistence type="predicted"/>
<dbReference type="Proteomes" id="UP000245956">
    <property type="component" value="Unassembled WGS sequence"/>
</dbReference>
<organism evidence="2 3">
    <name type="scientific">Purpureocillium lilacinum</name>
    <name type="common">Paecilomyces lilacinus</name>
    <dbReference type="NCBI Taxonomy" id="33203"/>
    <lineage>
        <taxon>Eukaryota</taxon>
        <taxon>Fungi</taxon>
        <taxon>Dikarya</taxon>
        <taxon>Ascomycota</taxon>
        <taxon>Pezizomycotina</taxon>
        <taxon>Sordariomycetes</taxon>
        <taxon>Hypocreomycetidae</taxon>
        <taxon>Hypocreales</taxon>
        <taxon>Ophiocordycipitaceae</taxon>
        <taxon>Purpureocillium</taxon>
    </lineage>
</organism>
<accession>A0A2U3E731</accession>
<evidence type="ECO:0000256" key="1">
    <source>
        <dbReference type="SAM" id="MobiDB-lite"/>
    </source>
</evidence>
<dbReference type="EMBL" id="LCWV01000009">
    <property type="protein sequence ID" value="PWI70338.1"/>
    <property type="molecule type" value="Genomic_DNA"/>
</dbReference>
<protein>
    <submittedName>
        <fullName evidence="2">Uncharacterized protein</fullName>
    </submittedName>
</protein>
<gene>
    <name evidence="2" type="ORF">PCL_12737</name>
</gene>
<feature type="compositionally biased region" description="Polar residues" evidence="1">
    <location>
        <begin position="295"/>
        <end position="313"/>
    </location>
</feature>
<evidence type="ECO:0000313" key="3">
    <source>
        <dbReference type="Proteomes" id="UP000245956"/>
    </source>
</evidence>
<sequence>MNPPVDNVKRWHASRRPSLREPDNKMLLLLLWRHRPVTLDPVQHNTRHISSMLCVPGAQPAGIVQVTACLAFDGYAQIWSPGLAVMTAARFIWRGRSKGRPHARASTAAARQCLILPITPRGTDAIGAARHRRAPSGLLRGPRALSHSSRRATRYTSITASLWSVASMGAIKANISRPPTPRHAVSSRSFLPAEASRACRAAGPHLPSRGSGKGASLAEAMVGSSSDYTGSNVGSFFVWHVASAATAAPTRMQTDPCFPLIVRAQHEAVKLRQFRRRCHLLQNTRLATLDEARSRNSQTPRRNPETTPINEDS</sequence>
<feature type="region of interest" description="Disordered" evidence="1">
    <location>
        <begin position="290"/>
        <end position="313"/>
    </location>
</feature>